<sequence>MLMMNHITSLQKETTNFEACRDLNGQRLRNVHDQETMVDFLKKTEEREKEREELKKKKQEQLTRGPLHAFDHQAHGTEVRDAKEKVNEALNEALKKRKFEGDEEATASKKVKAKKLKIWGDDDDLSGSDSDSDSGSDGEKDEKAASLVTTTTSSTSTTATSKQTSLTAVEG</sequence>
<dbReference type="STRING" id="667725.A0A0L0GG40"/>
<dbReference type="GeneID" id="25900553"/>
<evidence type="ECO:0000313" key="12">
    <source>
        <dbReference type="Proteomes" id="UP000054560"/>
    </source>
</evidence>
<keyword evidence="5" id="KW-0507">mRNA processing</keyword>
<dbReference type="GO" id="GO:0006397">
    <property type="term" value="P:mRNA processing"/>
    <property type="evidence" value="ECO:0007669"/>
    <property type="project" value="UniProtKB-KW"/>
</dbReference>
<protein>
    <recommendedName>
        <fullName evidence="10">SDE2-like domain-containing protein</fullName>
    </recommendedName>
</protein>
<dbReference type="GO" id="GO:0005634">
    <property type="term" value="C:nucleus"/>
    <property type="evidence" value="ECO:0007669"/>
    <property type="project" value="UniProtKB-SubCell"/>
</dbReference>
<dbReference type="Proteomes" id="UP000054560">
    <property type="component" value="Unassembled WGS sequence"/>
</dbReference>
<feature type="compositionally biased region" description="Basic and acidic residues" evidence="9">
    <location>
        <begin position="45"/>
        <end position="61"/>
    </location>
</feature>
<keyword evidence="12" id="KW-1185">Reference proteome</keyword>
<keyword evidence="7" id="KW-0539">Nucleus</keyword>
<evidence type="ECO:0000256" key="2">
    <source>
        <dbReference type="ARBA" id="ARBA00004496"/>
    </source>
</evidence>
<evidence type="ECO:0000256" key="9">
    <source>
        <dbReference type="SAM" id="MobiDB-lite"/>
    </source>
</evidence>
<feature type="compositionally biased region" description="Low complexity" evidence="9">
    <location>
        <begin position="145"/>
        <end position="171"/>
    </location>
</feature>
<dbReference type="InterPro" id="IPR053822">
    <property type="entry name" value="SDE2-like_dom"/>
</dbReference>
<dbReference type="AlphaFoldDB" id="A0A0L0GG40"/>
<feature type="region of interest" description="Disordered" evidence="9">
    <location>
        <begin position="118"/>
        <end position="171"/>
    </location>
</feature>
<keyword evidence="4" id="KW-0963">Cytoplasm</keyword>
<dbReference type="GO" id="GO:0005737">
    <property type="term" value="C:cytoplasm"/>
    <property type="evidence" value="ECO:0007669"/>
    <property type="project" value="UniProtKB-SubCell"/>
</dbReference>
<evidence type="ECO:0000313" key="11">
    <source>
        <dbReference type="EMBL" id="KNC87791.1"/>
    </source>
</evidence>
<gene>
    <name evidence="11" type="ORF">SARC_00049</name>
</gene>
<dbReference type="PANTHER" id="PTHR12786:SF1">
    <property type="entry name" value="SPLICING REGULATOR SDE2"/>
    <property type="match status" value="1"/>
</dbReference>
<organism evidence="11 12">
    <name type="scientific">Sphaeroforma arctica JP610</name>
    <dbReference type="NCBI Taxonomy" id="667725"/>
    <lineage>
        <taxon>Eukaryota</taxon>
        <taxon>Ichthyosporea</taxon>
        <taxon>Ichthyophonida</taxon>
        <taxon>Sphaeroforma</taxon>
    </lineage>
</organism>
<keyword evidence="8" id="KW-0131">Cell cycle</keyword>
<comment type="similarity">
    <text evidence="3">Belongs to the SDE2 family.</text>
</comment>
<accession>A0A0L0GG40</accession>
<proteinExistence type="inferred from homology"/>
<evidence type="ECO:0000256" key="4">
    <source>
        <dbReference type="ARBA" id="ARBA00022490"/>
    </source>
</evidence>
<feature type="compositionally biased region" description="Acidic residues" evidence="9">
    <location>
        <begin position="121"/>
        <end position="136"/>
    </location>
</feature>
<dbReference type="GO" id="GO:0008380">
    <property type="term" value="P:RNA splicing"/>
    <property type="evidence" value="ECO:0007669"/>
    <property type="project" value="UniProtKB-KW"/>
</dbReference>
<evidence type="ECO:0000256" key="1">
    <source>
        <dbReference type="ARBA" id="ARBA00004123"/>
    </source>
</evidence>
<evidence type="ECO:0000256" key="7">
    <source>
        <dbReference type="ARBA" id="ARBA00023242"/>
    </source>
</evidence>
<dbReference type="RefSeq" id="XP_014161693.1">
    <property type="nucleotide sequence ID" value="XM_014306218.1"/>
</dbReference>
<keyword evidence="6" id="KW-0508">mRNA splicing</keyword>
<evidence type="ECO:0000256" key="8">
    <source>
        <dbReference type="ARBA" id="ARBA00023306"/>
    </source>
</evidence>
<reference evidence="11 12" key="1">
    <citation type="submission" date="2011-02" db="EMBL/GenBank/DDBJ databases">
        <title>The Genome Sequence of Sphaeroforma arctica JP610.</title>
        <authorList>
            <consortium name="The Broad Institute Genome Sequencing Platform"/>
            <person name="Russ C."/>
            <person name="Cuomo C."/>
            <person name="Young S.K."/>
            <person name="Zeng Q."/>
            <person name="Gargeya S."/>
            <person name="Alvarado L."/>
            <person name="Berlin A."/>
            <person name="Chapman S.B."/>
            <person name="Chen Z."/>
            <person name="Freedman E."/>
            <person name="Gellesch M."/>
            <person name="Goldberg J."/>
            <person name="Griggs A."/>
            <person name="Gujja S."/>
            <person name="Heilman E."/>
            <person name="Heiman D."/>
            <person name="Howarth C."/>
            <person name="Mehta T."/>
            <person name="Neiman D."/>
            <person name="Pearson M."/>
            <person name="Roberts A."/>
            <person name="Saif S."/>
            <person name="Shea T."/>
            <person name="Shenoy N."/>
            <person name="Sisk P."/>
            <person name="Stolte C."/>
            <person name="Sykes S."/>
            <person name="White J."/>
            <person name="Yandava C."/>
            <person name="Burger G."/>
            <person name="Gray M.W."/>
            <person name="Holland P.W.H."/>
            <person name="King N."/>
            <person name="Lang F.B.F."/>
            <person name="Roger A.J."/>
            <person name="Ruiz-Trillo I."/>
            <person name="Haas B."/>
            <person name="Nusbaum C."/>
            <person name="Birren B."/>
        </authorList>
    </citation>
    <scope>NUCLEOTIDE SEQUENCE [LARGE SCALE GENOMIC DNA]</scope>
    <source>
        <strain evidence="11 12">JP610</strain>
    </source>
</reference>
<dbReference type="OrthoDB" id="547031at2759"/>
<evidence type="ECO:0000256" key="5">
    <source>
        <dbReference type="ARBA" id="ARBA00022664"/>
    </source>
</evidence>
<dbReference type="Pfam" id="PF22782">
    <property type="entry name" value="SDE2"/>
    <property type="match status" value="1"/>
</dbReference>
<evidence type="ECO:0000256" key="6">
    <source>
        <dbReference type="ARBA" id="ARBA00023187"/>
    </source>
</evidence>
<evidence type="ECO:0000256" key="3">
    <source>
        <dbReference type="ARBA" id="ARBA00008726"/>
    </source>
</evidence>
<feature type="domain" description="SDE2-like" evidence="10">
    <location>
        <begin position="9"/>
        <end position="91"/>
    </location>
</feature>
<dbReference type="PANTHER" id="PTHR12786">
    <property type="entry name" value="SPLICING FACTOR SF3A-RELATED"/>
    <property type="match status" value="1"/>
</dbReference>
<feature type="region of interest" description="Disordered" evidence="9">
    <location>
        <begin position="45"/>
        <end position="85"/>
    </location>
</feature>
<comment type="subcellular location">
    <subcellularLocation>
        <location evidence="2">Cytoplasm</location>
    </subcellularLocation>
    <subcellularLocation>
        <location evidence="1">Nucleus</location>
    </subcellularLocation>
</comment>
<dbReference type="InterPro" id="IPR051421">
    <property type="entry name" value="RNA_Proc_DNA_Dmg_Regulator"/>
</dbReference>
<evidence type="ECO:0000259" key="10">
    <source>
        <dbReference type="Pfam" id="PF22782"/>
    </source>
</evidence>
<dbReference type="EMBL" id="KQ241598">
    <property type="protein sequence ID" value="KNC87791.1"/>
    <property type="molecule type" value="Genomic_DNA"/>
</dbReference>
<name>A0A0L0GG40_9EUKA</name>
<feature type="compositionally biased region" description="Basic and acidic residues" evidence="9">
    <location>
        <begin position="69"/>
        <end position="85"/>
    </location>
</feature>